<protein>
    <recommendedName>
        <fullName evidence="14">Subtilisin-like protein</fullName>
    </recommendedName>
</protein>
<evidence type="ECO:0000256" key="5">
    <source>
        <dbReference type="ARBA" id="ARBA00022825"/>
    </source>
</evidence>
<dbReference type="InterPro" id="IPR027417">
    <property type="entry name" value="P-loop_NTPase"/>
</dbReference>
<feature type="signal peptide" evidence="8">
    <location>
        <begin position="1"/>
        <end position="27"/>
    </location>
</feature>
<dbReference type="PROSITE" id="PS51419">
    <property type="entry name" value="RAB"/>
    <property type="match status" value="1"/>
</dbReference>
<dbReference type="Gene3D" id="3.40.50.300">
    <property type="entry name" value="P-loop containing nucleotide triphosphate hydrolases"/>
    <property type="match status" value="1"/>
</dbReference>
<dbReference type="PROSITE" id="PS00138">
    <property type="entry name" value="SUBTILASE_SER"/>
    <property type="match status" value="1"/>
</dbReference>
<keyword evidence="2 7" id="KW-0645">Protease</keyword>
<proteinExistence type="inferred from homology"/>
<dbReference type="PROSITE" id="PS51421">
    <property type="entry name" value="RAS"/>
    <property type="match status" value="1"/>
</dbReference>
<evidence type="ECO:0000259" key="11">
    <source>
        <dbReference type="Pfam" id="PF05922"/>
    </source>
</evidence>
<feature type="domain" description="PA" evidence="10">
    <location>
        <begin position="390"/>
        <end position="465"/>
    </location>
</feature>
<dbReference type="Pfam" id="PF02225">
    <property type="entry name" value="PA"/>
    <property type="match status" value="1"/>
</dbReference>
<evidence type="ECO:0008006" key="14">
    <source>
        <dbReference type="Google" id="ProtNLM"/>
    </source>
</evidence>
<keyword evidence="4 7" id="KW-0378">Hydrolase</keyword>
<feature type="active site" description="Charge relay system" evidence="7">
    <location>
        <position position="154"/>
    </location>
</feature>
<evidence type="ECO:0000313" key="13">
    <source>
        <dbReference type="Proteomes" id="UP001318860"/>
    </source>
</evidence>
<organism evidence="12 13">
    <name type="scientific">Rehmannia glutinosa</name>
    <name type="common">Chinese foxglove</name>
    <dbReference type="NCBI Taxonomy" id="99300"/>
    <lineage>
        <taxon>Eukaryota</taxon>
        <taxon>Viridiplantae</taxon>
        <taxon>Streptophyta</taxon>
        <taxon>Embryophyta</taxon>
        <taxon>Tracheophyta</taxon>
        <taxon>Spermatophyta</taxon>
        <taxon>Magnoliopsida</taxon>
        <taxon>eudicotyledons</taxon>
        <taxon>Gunneridae</taxon>
        <taxon>Pentapetalae</taxon>
        <taxon>asterids</taxon>
        <taxon>lamiids</taxon>
        <taxon>Lamiales</taxon>
        <taxon>Orobanchaceae</taxon>
        <taxon>Rehmannieae</taxon>
        <taxon>Rehmannia</taxon>
    </lineage>
</organism>
<dbReference type="InterPro" id="IPR023828">
    <property type="entry name" value="Peptidase_S8_Ser-AS"/>
</dbReference>
<dbReference type="InterPro" id="IPR000209">
    <property type="entry name" value="Peptidase_S8/S53_dom"/>
</dbReference>
<gene>
    <name evidence="12" type="ORF">DH2020_011351</name>
</gene>
<evidence type="ECO:0000259" key="9">
    <source>
        <dbReference type="Pfam" id="PF00082"/>
    </source>
</evidence>
<dbReference type="SUPFAM" id="SSF52743">
    <property type="entry name" value="Subtilisin-like"/>
    <property type="match status" value="1"/>
</dbReference>
<dbReference type="SMART" id="SM00173">
    <property type="entry name" value="RAS"/>
    <property type="match status" value="1"/>
</dbReference>
<feature type="active site" description="Charge relay system" evidence="7">
    <location>
        <position position="550"/>
    </location>
</feature>
<dbReference type="InterPro" id="IPR046450">
    <property type="entry name" value="PA_dom_sf"/>
</dbReference>
<dbReference type="SUPFAM" id="SSF52540">
    <property type="entry name" value="P-loop containing nucleoside triphosphate hydrolases"/>
    <property type="match status" value="1"/>
</dbReference>
<dbReference type="Gene3D" id="2.60.40.2310">
    <property type="match status" value="1"/>
</dbReference>
<feature type="domain" description="Inhibitor I9" evidence="11">
    <location>
        <begin position="31"/>
        <end position="117"/>
    </location>
</feature>
<dbReference type="SMART" id="SM00174">
    <property type="entry name" value="RHO"/>
    <property type="match status" value="1"/>
</dbReference>
<dbReference type="Gene3D" id="3.30.70.80">
    <property type="entry name" value="Peptidase S8 propeptide/proteinase inhibitor I9"/>
    <property type="match status" value="1"/>
</dbReference>
<feature type="chain" id="PRO_5045121925" description="Subtilisin-like protein" evidence="8">
    <location>
        <begin position="28"/>
        <end position="961"/>
    </location>
</feature>
<dbReference type="InterPro" id="IPR001806">
    <property type="entry name" value="Small_GTPase"/>
</dbReference>
<evidence type="ECO:0000256" key="1">
    <source>
        <dbReference type="ARBA" id="ARBA00011073"/>
    </source>
</evidence>
<evidence type="ECO:0000256" key="3">
    <source>
        <dbReference type="ARBA" id="ARBA00022729"/>
    </source>
</evidence>
<dbReference type="Gene3D" id="3.40.50.200">
    <property type="entry name" value="Peptidase S8/S53 domain"/>
    <property type="match status" value="2"/>
</dbReference>
<dbReference type="CDD" id="cd02120">
    <property type="entry name" value="PA_subtilisin_like"/>
    <property type="match status" value="1"/>
</dbReference>
<dbReference type="Pfam" id="PF00071">
    <property type="entry name" value="Ras"/>
    <property type="match status" value="1"/>
</dbReference>
<dbReference type="Pfam" id="PF00082">
    <property type="entry name" value="Peptidase_S8"/>
    <property type="match status" value="1"/>
</dbReference>
<dbReference type="SMART" id="SM00175">
    <property type="entry name" value="RAB"/>
    <property type="match status" value="1"/>
</dbReference>
<evidence type="ECO:0000256" key="4">
    <source>
        <dbReference type="ARBA" id="ARBA00022801"/>
    </source>
</evidence>
<dbReference type="PRINTS" id="PR00449">
    <property type="entry name" value="RASTRNSFRMNG"/>
</dbReference>
<feature type="active site" description="Charge relay system" evidence="7">
    <location>
        <position position="246"/>
    </location>
</feature>
<dbReference type="InterPro" id="IPR045051">
    <property type="entry name" value="SBT"/>
</dbReference>
<name>A0ABR0XD28_REHGL</name>
<keyword evidence="5 7" id="KW-0720">Serine protease</keyword>
<dbReference type="PROSITE" id="PS51892">
    <property type="entry name" value="SUBTILASE"/>
    <property type="match status" value="1"/>
</dbReference>
<dbReference type="EMBL" id="JABTTQ020000005">
    <property type="protein sequence ID" value="KAK6157103.1"/>
    <property type="molecule type" value="Genomic_DNA"/>
</dbReference>
<comment type="similarity">
    <text evidence="1 7">Belongs to the peptidase S8 family.</text>
</comment>
<dbReference type="InterPro" id="IPR003137">
    <property type="entry name" value="PA_domain"/>
</dbReference>
<evidence type="ECO:0000256" key="6">
    <source>
        <dbReference type="ARBA" id="ARBA00023180"/>
    </source>
</evidence>
<dbReference type="PANTHER" id="PTHR10795">
    <property type="entry name" value="PROPROTEIN CONVERTASE SUBTILISIN/KEXIN"/>
    <property type="match status" value="1"/>
</dbReference>
<keyword evidence="3 8" id="KW-0732">Signal</keyword>
<evidence type="ECO:0000259" key="10">
    <source>
        <dbReference type="Pfam" id="PF02225"/>
    </source>
</evidence>
<reference evidence="12 13" key="1">
    <citation type="journal article" date="2021" name="Comput. Struct. Biotechnol. J.">
        <title>De novo genome assembly of the potent medicinal plant Rehmannia glutinosa using nanopore technology.</title>
        <authorList>
            <person name="Ma L."/>
            <person name="Dong C."/>
            <person name="Song C."/>
            <person name="Wang X."/>
            <person name="Zheng X."/>
            <person name="Niu Y."/>
            <person name="Chen S."/>
            <person name="Feng W."/>
        </authorList>
    </citation>
    <scope>NUCLEOTIDE SEQUENCE [LARGE SCALE GENOMIC DNA]</scope>
    <source>
        <strain evidence="12">DH-2019</strain>
    </source>
</reference>
<evidence type="ECO:0000256" key="2">
    <source>
        <dbReference type="ARBA" id="ARBA00022670"/>
    </source>
</evidence>
<dbReference type="InterPro" id="IPR036852">
    <property type="entry name" value="Peptidase_S8/S53_dom_sf"/>
</dbReference>
<dbReference type="InterPro" id="IPR034197">
    <property type="entry name" value="Peptidases_S8_3"/>
</dbReference>
<keyword evidence="6" id="KW-0325">Glycoprotein</keyword>
<dbReference type="CDD" id="cd01866">
    <property type="entry name" value="Rab2"/>
    <property type="match status" value="1"/>
</dbReference>
<feature type="domain" description="Peptidase S8/S53" evidence="9">
    <location>
        <begin position="224"/>
        <end position="589"/>
    </location>
</feature>
<evidence type="ECO:0000256" key="8">
    <source>
        <dbReference type="SAM" id="SignalP"/>
    </source>
</evidence>
<dbReference type="Proteomes" id="UP001318860">
    <property type="component" value="Unassembled WGS sequence"/>
</dbReference>
<dbReference type="Gene3D" id="3.50.30.30">
    <property type="match status" value="1"/>
</dbReference>
<dbReference type="InterPro" id="IPR005225">
    <property type="entry name" value="Small_GTP-bd"/>
</dbReference>
<dbReference type="PROSITE" id="PS51420">
    <property type="entry name" value="RHO"/>
    <property type="match status" value="1"/>
</dbReference>
<evidence type="ECO:0000313" key="12">
    <source>
        <dbReference type="EMBL" id="KAK6157103.1"/>
    </source>
</evidence>
<dbReference type="InterPro" id="IPR010259">
    <property type="entry name" value="S8pro/Inhibitor_I9"/>
</dbReference>
<evidence type="ECO:0000256" key="7">
    <source>
        <dbReference type="PROSITE-ProRule" id="PRU01240"/>
    </source>
</evidence>
<sequence length="961" mass="104796">MKASTHASTLSLLSLLVLTLLLRPTFATKKSYVVYLGSHSHGTELVTPTDYDRVTQSHYEFLGSFLGSCDKAKDAIFYSYTRHINGFAANLEDEQAYQISKHPKVVSVFLNQGRKLHTTRSWDFMGLENNGEIRAGSLWKKARFGEDTIIGNLDTVIPVLGALCFVIPTFICYVIEPGVWPDSKSFSDEEMGPIPSKWRGICQNDLDASFHCNRKLIGARYFNKGYSSIVGPLNSTFHTPKDTEGHGSHTLSTAGGNFVPAASVFGLGNGTAKGGSPRARVVAYKVCWPPVGGNECFDADILAAFDMAIHDGVDVLSHGIAVVCSAGNSGPDPGTVSNVAPWQITVGASTMDRQFPSYGESLSAKSLPKNKSFRVISARYAKAANATAEEAELCKAGTLDPKKVKGRILVCLRGDNARVDKGEQAALAGAVGMVLANNQVSGNEILADPHVLPASQINYTDGLALFSYITSTRSPVAYITKATTQLGTKPAPFMAAFSSKGPNTITPEILKPDITAPGVSIIAAYTEAQGPTNQDFDTRRVMFNSVSGTSMSCPHVSGVVGLLKTLHPNWSPAAIKSAIMTTARTRDNTLKPMTNASYSKATPFSYGGGHVQPNRAMDPGLVYDLSTTDYLNFLCALGYNQTQIQLFSEEPYTCPNEHISLINLNYPSITVPSLNGSVTVTRKVKNVGPPGTYKARVRSPPGISIHVEPDMLKFESVGEEKGFKVRLQARKNGARKDYVFGQLTWSDGVGKSCLLLQFTDKRFQPVHDLTIGVEFGARMITIDNKQMKLQIWDTAGQESFRSITRSYYRGAAGALLVYDITRRETFNHLASWLEDARQHANANMTIMLIGNKCDLAHRRAVSTEEGEQFAKEHGLIFMEASAKTAQNVEEAFIKTASTIYKKIQDGAFDVSNECQQYHGTKMRFLDIYSHMESKLGMEESQDHQPEGTVPFLKEEVAVTES</sequence>
<dbReference type="Pfam" id="PF05922">
    <property type="entry name" value="Inhibitor_I9"/>
    <property type="match status" value="1"/>
</dbReference>
<dbReference type="SMART" id="SM00176">
    <property type="entry name" value="RAN"/>
    <property type="match status" value="1"/>
</dbReference>
<dbReference type="InterPro" id="IPR037045">
    <property type="entry name" value="S8pro/Inhibitor_I9_sf"/>
</dbReference>
<comment type="caution">
    <text evidence="12">The sequence shown here is derived from an EMBL/GenBank/DDBJ whole genome shotgun (WGS) entry which is preliminary data.</text>
</comment>
<accession>A0ABR0XD28</accession>
<dbReference type="CDD" id="cd04852">
    <property type="entry name" value="Peptidases_S8_3"/>
    <property type="match status" value="1"/>
</dbReference>
<keyword evidence="13" id="KW-1185">Reference proteome</keyword>
<dbReference type="NCBIfam" id="TIGR00231">
    <property type="entry name" value="small_GTP"/>
    <property type="match status" value="1"/>
</dbReference>
<dbReference type="SUPFAM" id="SSF52025">
    <property type="entry name" value="PA domain"/>
    <property type="match status" value="1"/>
</dbReference>